<evidence type="ECO:0000313" key="10">
    <source>
        <dbReference type="Proteomes" id="UP000198816"/>
    </source>
</evidence>
<feature type="transmembrane region" description="Helical" evidence="7">
    <location>
        <begin position="442"/>
        <end position="466"/>
    </location>
</feature>
<proteinExistence type="predicted"/>
<evidence type="ECO:0000313" key="9">
    <source>
        <dbReference type="EMBL" id="SDX11620.1"/>
    </source>
</evidence>
<feature type="transmembrane region" description="Helical" evidence="7">
    <location>
        <begin position="472"/>
        <end position="494"/>
    </location>
</feature>
<dbReference type="EMBL" id="FNNZ01000014">
    <property type="protein sequence ID" value="SDX11620.1"/>
    <property type="molecule type" value="Genomic_DNA"/>
</dbReference>
<dbReference type="OrthoDB" id="9811036at2"/>
<evidence type="ECO:0000256" key="4">
    <source>
        <dbReference type="ARBA" id="ARBA00022748"/>
    </source>
</evidence>
<evidence type="ECO:0000259" key="8">
    <source>
        <dbReference type="PROSITE" id="PS51352"/>
    </source>
</evidence>
<evidence type="ECO:0000256" key="7">
    <source>
        <dbReference type="SAM" id="Phobius"/>
    </source>
</evidence>
<organism evidence="9 10">
    <name type="scientific">Thiocapsa roseopersicina</name>
    <dbReference type="NCBI Taxonomy" id="1058"/>
    <lineage>
        <taxon>Bacteria</taxon>
        <taxon>Pseudomonadati</taxon>
        <taxon>Pseudomonadota</taxon>
        <taxon>Gammaproteobacteria</taxon>
        <taxon>Chromatiales</taxon>
        <taxon>Chromatiaceae</taxon>
        <taxon>Thiocapsa</taxon>
    </lineage>
</organism>
<feature type="transmembrane region" description="Helical" evidence="7">
    <location>
        <begin position="312"/>
        <end position="336"/>
    </location>
</feature>
<dbReference type="SUPFAM" id="SSF52833">
    <property type="entry name" value="Thioredoxin-like"/>
    <property type="match status" value="1"/>
</dbReference>
<dbReference type="InterPro" id="IPR036249">
    <property type="entry name" value="Thioredoxin-like_sf"/>
</dbReference>
<accession>A0A1H2Z2H5</accession>
<dbReference type="Pfam" id="PF02683">
    <property type="entry name" value="DsbD_TM"/>
    <property type="match status" value="1"/>
</dbReference>
<sequence length="726" mass="76567">MMLQSTETPASILQRRSACRGSFQTGIVLLGLSLFWPGLVPANPVTTENVTARLVAERMEVAPGDTLDLALVFEIRPGWHTYWRNPGDSGDPPRIHWSLPEGVEAGPLRWPRPEVIPVGPLANYGYSERAVHLVALSVPAEWPIGEPVHIRADVDWLVCEEECIPESGRFDLTLPTGAAVGPGPIDPLQADVFAAARAGLPDGRIEGAVLGVTDALLGLVIPSDGLPEEIDGAWFFAGEWGLIEHAAEQPWRLADGLLRIDLSPGAMSDEASPEGLLVIADAGGEVRSYEVAAVRGPLPGAMAPDGPIELPLAFLFALLGGLILNLMPCVFPILAMKALSLINGLSGQGPEAARERVLHGLAYTAGVLLFFAVLAMLLLALRAGGAAVGWGFQLQYPPFVVFMAYVFFVIGLSLAGAVTIGSRLMSLGGARTGSGTAGAFGTGALAALVAAPCTAPFMGAALGYAVTLSWPLALAIMLTLGFGLALPFLLLSLVPRLARLLPKPGAWMETLKQALAFPMFAAAAWLVWVLSVQTGSAGVALVLGGLVLLAFGLWLRERTRGLHSARRRWVLAATSAALVGALYLGVATDRLAAPTLSEGEQSASGLASEPYSPERLAAARDERRPVFVNMTAAWCITCLVNERVALSTADLARSFSDAGVLYLKGDWTNRDPAITAYLADHGRNGVPLYVFYPPDGEPQVLPQILTRDMVLSAIRSSTSGSSGRDG</sequence>
<dbReference type="Proteomes" id="UP000198816">
    <property type="component" value="Unassembled WGS sequence"/>
</dbReference>
<feature type="transmembrane region" description="Helical" evidence="7">
    <location>
        <begin position="357"/>
        <end position="379"/>
    </location>
</feature>
<protein>
    <submittedName>
        <fullName evidence="9">Thiol:disulfide interchange protein DsbD</fullName>
    </submittedName>
</protein>
<keyword evidence="6 7" id="KW-0472">Membrane</keyword>
<dbReference type="InterPro" id="IPR003834">
    <property type="entry name" value="Cyt_c_assmbl_TM_dom"/>
</dbReference>
<dbReference type="GO" id="GO:0045454">
    <property type="term" value="P:cell redox homeostasis"/>
    <property type="evidence" value="ECO:0007669"/>
    <property type="project" value="TreeGrafter"/>
</dbReference>
<evidence type="ECO:0000256" key="3">
    <source>
        <dbReference type="ARBA" id="ARBA00022692"/>
    </source>
</evidence>
<dbReference type="RefSeq" id="WP_093033901.1">
    <property type="nucleotide sequence ID" value="NZ_FNNZ01000014.1"/>
</dbReference>
<name>A0A1H2Z2H5_THIRO</name>
<dbReference type="GO" id="GO:0017004">
    <property type="term" value="P:cytochrome complex assembly"/>
    <property type="evidence" value="ECO:0007669"/>
    <property type="project" value="UniProtKB-KW"/>
</dbReference>
<dbReference type="AlphaFoldDB" id="A0A1H2Z2H5"/>
<feature type="domain" description="Thioredoxin" evidence="8">
    <location>
        <begin position="582"/>
        <end position="719"/>
    </location>
</feature>
<dbReference type="PROSITE" id="PS51352">
    <property type="entry name" value="THIOREDOXIN_2"/>
    <property type="match status" value="1"/>
</dbReference>
<keyword evidence="4" id="KW-0201">Cytochrome c-type biogenesis</keyword>
<comment type="subcellular location">
    <subcellularLocation>
        <location evidence="1">Cell membrane</location>
        <topology evidence="1">Multi-pass membrane protein</topology>
    </subcellularLocation>
</comment>
<feature type="transmembrane region" description="Helical" evidence="7">
    <location>
        <begin position="568"/>
        <end position="586"/>
    </location>
</feature>
<dbReference type="Gene3D" id="3.40.30.10">
    <property type="entry name" value="Glutaredoxin"/>
    <property type="match status" value="1"/>
</dbReference>
<dbReference type="PANTHER" id="PTHR32234:SF3">
    <property type="entry name" value="SUPPRESSION OF COPPER SENSITIVITY PROTEIN"/>
    <property type="match status" value="1"/>
</dbReference>
<gene>
    <name evidence="9" type="ORF">SAMN05421783_11499</name>
</gene>
<dbReference type="GO" id="GO:0005886">
    <property type="term" value="C:plasma membrane"/>
    <property type="evidence" value="ECO:0007669"/>
    <property type="project" value="UniProtKB-SubCell"/>
</dbReference>
<dbReference type="InterPro" id="IPR013766">
    <property type="entry name" value="Thioredoxin_domain"/>
</dbReference>
<evidence type="ECO:0000256" key="1">
    <source>
        <dbReference type="ARBA" id="ARBA00004651"/>
    </source>
</evidence>
<dbReference type="STRING" id="1058.SAMN05421783_11499"/>
<keyword evidence="10" id="KW-1185">Reference proteome</keyword>
<keyword evidence="5 7" id="KW-1133">Transmembrane helix</keyword>
<dbReference type="Pfam" id="PF11412">
    <property type="entry name" value="DsbD_N"/>
    <property type="match status" value="1"/>
</dbReference>
<feature type="transmembrane region" description="Helical" evidence="7">
    <location>
        <begin position="399"/>
        <end position="421"/>
    </location>
</feature>
<feature type="transmembrane region" description="Helical" evidence="7">
    <location>
        <begin position="514"/>
        <end position="531"/>
    </location>
</feature>
<keyword evidence="3 7" id="KW-0812">Transmembrane</keyword>
<dbReference type="InterPro" id="IPR028250">
    <property type="entry name" value="DsbDN"/>
</dbReference>
<keyword evidence="2" id="KW-1003">Cell membrane</keyword>
<evidence type="ECO:0000256" key="5">
    <source>
        <dbReference type="ARBA" id="ARBA00022989"/>
    </source>
</evidence>
<dbReference type="PANTHER" id="PTHR32234">
    <property type="entry name" value="THIOL:DISULFIDE INTERCHANGE PROTEIN DSBD"/>
    <property type="match status" value="1"/>
</dbReference>
<reference evidence="10" key="1">
    <citation type="submission" date="2016-10" db="EMBL/GenBank/DDBJ databases">
        <authorList>
            <person name="Varghese N."/>
            <person name="Submissions S."/>
        </authorList>
    </citation>
    <scope>NUCLEOTIDE SEQUENCE [LARGE SCALE GENOMIC DNA]</scope>
    <source>
        <strain evidence="10">DSM 217</strain>
    </source>
</reference>
<dbReference type="InterPro" id="IPR035671">
    <property type="entry name" value="DsbD_gamma"/>
</dbReference>
<evidence type="ECO:0000256" key="6">
    <source>
        <dbReference type="ARBA" id="ARBA00023136"/>
    </source>
</evidence>
<dbReference type="CDD" id="cd02953">
    <property type="entry name" value="DsbDgamma"/>
    <property type="match status" value="1"/>
</dbReference>
<dbReference type="Pfam" id="PF13899">
    <property type="entry name" value="Thioredoxin_7"/>
    <property type="match status" value="1"/>
</dbReference>
<evidence type="ECO:0000256" key="2">
    <source>
        <dbReference type="ARBA" id="ARBA00022475"/>
    </source>
</evidence>
<dbReference type="GO" id="GO:0015035">
    <property type="term" value="F:protein-disulfide reductase activity"/>
    <property type="evidence" value="ECO:0007669"/>
    <property type="project" value="TreeGrafter"/>
</dbReference>
<feature type="transmembrane region" description="Helical" evidence="7">
    <location>
        <begin position="537"/>
        <end position="556"/>
    </location>
</feature>